<dbReference type="EMBL" id="KN393687">
    <property type="protein sequence ID" value="KHG10342.1"/>
    <property type="molecule type" value="Genomic_DNA"/>
</dbReference>
<organism evidence="1 2">
    <name type="scientific">Gossypium arboreum</name>
    <name type="common">Tree cotton</name>
    <name type="synonym">Gossypium nanking</name>
    <dbReference type="NCBI Taxonomy" id="29729"/>
    <lineage>
        <taxon>Eukaryota</taxon>
        <taxon>Viridiplantae</taxon>
        <taxon>Streptophyta</taxon>
        <taxon>Embryophyta</taxon>
        <taxon>Tracheophyta</taxon>
        <taxon>Spermatophyta</taxon>
        <taxon>Magnoliopsida</taxon>
        <taxon>eudicotyledons</taxon>
        <taxon>Gunneridae</taxon>
        <taxon>Pentapetalae</taxon>
        <taxon>rosids</taxon>
        <taxon>malvids</taxon>
        <taxon>Malvales</taxon>
        <taxon>Malvaceae</taxon>
        <taxon>Malvoideae</taxon>
        <taxon>Gossypium</taxon>
    </lineage>
</organism>
<evidence type="ECO:0000313" key="2">
    <source>
        <dbReference type="Proteomes" id="UP000032142"/>
    </source>
</evidence>
<gene>
    <name evidence="1" type="ORF">F383_13439</name>
</gene>
<name>A0A0B0NCH2_GOSAR</name>
<keyword evidence="2" id="KW-1185">Reference proteome</keyword>
<dbReference type="Proteomes" id="UP000032142">
    <property type="component" value="Unassembled WGS sequence"/>
</dbReference>
<accession>A0A0B0NCH2</accession>
<reference evidence="2" key="1">
    <citation type="submission" date="2014-09" db="EMBL/GenBank/DDBJ databases">
        <authorList>
            <person name="Mudge J."/>
            <person name="Ramaraj T."/>
            <person name="Lindquist I.E."/>
            <person name="Bharti A.K."/>
            <person name="Sundararajan A."/>
            <person name="Cameron C.T."/>
            <person name="Woodward J.E."/>
            <person name="May G.D."/>
            <person name="Brubaker C."/>
            <person name="Broadhvest J."/>
            <person name="Wilkins T.A."/>
        </authorList>
    </citation>
    <scope>NUCLEOTIDE SEQUENCE</scope>
    <source>
        <strain evidence="2">cv. AKA8401</strain>
    </source>
</reference>
<evidence type="ECO:0000313" key="1">
    <source>
        <dbReference type="EMBL" id="KHG10342.1"/>
    </source>
</evidence>
<protein>
    <submittedName>
        <fullName evidence="1">Uncharacterized protein</fullName>
    </submittedName>
</protein>
<dbReference type="AlphaFoldDB" id="A0A0B0NCH2"/>
<sequence>MNLECLVRLHWKMLRTEMDASICLFSG</sequence>
<proteinExistence type="predicted"/>